<protein>
    <recommendedName>
        <fullName evidence="3">Centrosomal protein of 70 kDa</fullName>
    </recommendedName>
</protein>
<evidence type="ECO:0000256" key="8">
    <source>
        <dbReference type="ARBA" id="ARBA00025273"/>
    </source>
</evidence>
<dbReference type="InterPro" id="IPR037692">
    <property type="entry name" value="CEP70"/>
</dbReference>
<keyword evidence="11" id="KW-1185">Reference proteome</keyword>
<dbReference type="GO" id="GO:0043015">
    <property type="term" value="F:gamma-tubulin binding"/>
    <property type="evidence" value="ECO:0007669"/>
    <property type="project" value="InterPro"/>
</dbReference>
<comment type="subcellular location">
    <subcellularLocation>
        <location evidence="1">Cytoplasm</location>
        <location evidence="1">Cytoskeleton</location>
        <location evidence="1">Microtubule organizing center</location>
        <location evidence="1">Centrosome</location>
    </subcellularLocation>
</comment>
<evidence type="ECO:0000256" key="3">
    <source>
        <dbReference type="ARBA" id="ARBA00018408"/>
    </source>
</evidence>
<evidence type="ECO:0000256" key="4">
    <source>
        <dbReference type="ARBA" id="ARBA00022490"/>
    </source>
</evidence>
<dbReference type="STRING" id="1841481.ENSSLDP00000017393"/>
<evidence type="ECO:0000256" key="2">
    <source>
        <dbReference type="ARBA" id="ARBA00011832"/>
    </source>
</evidence>
<evidence type="ECO:0000256" key="5">
    <source>
        <dbReference type="ARBA" id="ARBA00022803"/>
    </source>
</evidence>
<feature type="coiled-coil region" evidence="9">
    <location>
        <begin position="51"/>
        <end position="106"/>
    </location>
</feature>
<dbReference type="PANTHER" id="PTHR14594">
    <property type="entry name" value="CENTROSOMAL PROTEIN OF 70 KDA"/>
    <property type="match status" value="1"/>
</dbReference>
<comment type="subunit">
    <text evidence="2">Directly interacts with tubulin-gamma; this interaction determines centrosomal localization.</text>
</comment>
<keyword evidence="7" id="KW-0206">Cytoskeleton</keyword>
<evidence type="ECO:0000256" key="9">
    <source>
        <dbReference type="SAM" id="Coils"/>
    </source>
</evidence>
<dbReference type="AlphaFoldDB" id="A0A3B4Y1N5"/>
<comment type="function">
    <text evidence="8">Plays a role in the organization of both preexisting and nascent microtubules in interphase cells. During mitosis, required for the organization and orientation of the mitotic spindle.</text>
</comment>
<proteinExistence type="predicted"/>
<accession>A0A3B4Y1N5</accession>
<dbReference type="GO" id="GO:0005813">
    <property type="term" value="C:centrosome"/>
    <property type="evidence" value="ECO:0007669"/>
    <property type="project" value="UniProtKB-SubCell"/>
</dbReference>
<keyword evidence="6 9" id="KW-0175">Coiled coil</keyword>
<evidence type="ECO:0000313" key="10">
    <source>
        <dbReference type="Ensembl" id="ENSSLDP00000017393.1"/>
    </source>
</evidence>
<dbReference type="GO" id="GO:0070507">
    <property type="term" value="P:regulation of microtubule cytoskeleton organization"/>
    <property type="evidence" value="ECO:0007669"/>
    <property type="project" value="InterPro"/>
</dbReference>
<reference evidence="10" key="1">
    <citation type="submission" date="2025-08" db="UniProtKB">
        <authorList>
            <consortium name="Ensembl"/>
        </authorList>
    </citation>
    <scope>IDENTIFICATION</scope>
</reference>
<reference evidence="10" key="2">
    <citation type="submission" date="2025-09" db="UniProtKB">
        <authorList>
            <consortium name="Ensembl"/>
        </authorList>
    </citation>
    <scope>IDENTIFICATION</scope>
</reference>
<dbReference type="GO" id="GO:0060271">
    <property type="term" value="P:cilium assembly"/>
    <property type="evidence" value="ECO:0007669"/>
    <property type="project" value="InterPro"/>
</dbReference>
<keyword evidence="4" id="KW-0963">Cytoplasm</keyword>
<keyword evidence="5" id="KW-0802">TPR repeat</keyword>
<evidence type="ECO:0000313" key="11">
    <source>
        <dbReference type="Proteomes" id="UP000261360"/>
    </source>
</evidence>
<evidence type="ECO:0000256" key="6">
    <source>
        <dbReference type="ARBA" id="ARBA00023054"/>
    </source>
</evidence>
<dbReference type="Ensembl" id="ENSSLDT00000018002.1">
    <property type="protein sequence ID" value="ENSSLDP00000017393.1"/>
    <property type="gene ID" value="ENSSLDG00000013714.1"/>
</dbReference>
<dbReference type="PANTHER" id="PTHR14594:SF1">
    <property type="entry name" value="CENTROSOMAL PROTEIN OF 70 KDA"/>
    <property type="match status" value="1"/>
</dbReference>
<name>A0A3B4Y1N5_SERLL</name>
<evidence type="ECO:0000256" key="7">
    <source>
        <dbReference type="ARBA" id="ARBA00023212"/>
    </source>
</evidence>
<dbReference type="GeneTree" id="ENSGT00390000009029"/>
<evidence type="ECO:0000256" key="1">
    <source>
        <dbReference type="ARBA" id="ARBA00004300"/>
    </source>
</evidence>
<organism evidence="10 11">
    <name type="scientific">Seriola lalandi dorsalis</name>
    <dbReference type="NCBI Taxonomy" id="1841481"/>
    <lineage>
        <taxon>Eukaryota</taxon>
        <taxon>Metazoa</taxon>
        <taxon>Chordata</taxon>
        <taxon>Craniata</taxon>
        <taxon>Vertebrata</taxon>
        <taxon>Euteleostomi</taxon>
        <taxon>Actinopterygii</taxon>
        <taxon>Neopterygii</taxon>
        <taxon>Teleostei</taxon>
        <taxon>Neoteleostei</taxon>
        <taxon>Acanthomorphata</taxon>
        <taxon>Carangaria</taxon>
        <taxon>Carangiformes</taxon>
        <taxon>Carangidae</taxon>
        <taxon>Seriola</taxon>
    </lineage>
</organism>
<sequence>GRWSWRPQEQVEWDDVNKLLRHHGFKPVYFADPVENKNLSGKSSQTMLTDSERRQALIQELIKSNNQLKEEVQEHAGRAARRSRRATELEGLLDTVKTRVQDLEDRYLGKAVQHRSHGQQQQLQREKEESQVCEEALHERAIHLGSLLIQNPWCDLSRNAVRSWSISCRGRGRKRLGFRGNFISPSRKKSVRPSSTTLFICSFQKYRVCCKLRQRKATNSHISGAGTVTVSNFAYHIFAGLIVNGQIGIKKCRRNPDRTDWHCVQELQRGLTELAARLVPGELSDGGHEATEAVKVEDMMLTVDTMLENTSADNKVPRSPTRYTLGSVVSPGVYPRMNEVYARLGEMTNTMKNLRHILDLESFQLTTAIQRSALVFLSIIAKARQHDEFFPPFRALVTDILQILACGVESGIKHGVCDCFPCGYHVFSELI</sequence>
<dbReference type="Proteomes" id="UP000261360">
    <property type="component" value="Unplaced"/>
</dbReference>